<dbReference type="RefSeq" id="WP_139220591.1">
    <property type="nucleotide sequence ID" value="NZ_FOVL01000003.1"/>
</dbReference>
<gene>
    <name evidence="1" type="ORF">SAMN05660413_00763</name>
</gene>
<organism evidence="1 2">
    <name type="scientific">Salegentibacter flavus</name>
    <dbReference type="NCBI Taxonomy" id="287099"/>
    <lineage>
        <taxon>Bacteria</taxon>
        <taxon>Pseudomonadati</taxon>
        <taxon>Bacteroidota</taxon>
        <taxon>Flavobacteriia</taxon>
        <taxon>Flavobacteriales</taxon>
        <taxon>Flavobacteriaceae</taxon>
        <taxon>Salegentibacter</taxon>
    </lineage>
</organism>
<sequence>MLIIYNIFEVPSRKELSELYRDPTKPKHYDSIVQELFTRAHNNEPLSLAEELFIGGIIEQLRNKDGKRAHKIEDFEGCKNYHFRSRYLKYVNDLNGHREIMDYNGPVSKPQKEKDVAFLQKTYEEWEAYLENKSTGFGLINYVAQELKYQLKELDKYTLRLQIGSRYKDYLRKILFLHSKYIYLLVKEFYEELGTNEEQIEIQGEEILVDGFTYVHTMFRHFAAHIKKHQIKKSYHFDENIGFKEVPDFLLNALHNFKTLKLPLNKRHLYFSFNDTPYAIWFRPFKKSLPGNIQNEYLRVQTFYPIENTREYTKLSTMTLLYSNTPFAFYVNW</sequence>
<proteinExistence type="predicted"/>
<dbReference type="Proteomes" id="UP000199153">
    <property type="component" value="Unassembled WGS sequence"/>
</dbReference>
<keyword evidence="2" id="KW-1185">Reference proteome</keyword>
<dbReference type="STRING" id="287099.SAMN05660413_00763"/>
<accession>A0A1I4YK02</accession>
<reference evidence="1 2" key="1">
    <citation type="submission" date="2016-10" db="EMBL/GenBank/DDBJ databases">
        <authorList>
            <person name="de Groot N.N."/>
        </authorList>
    </citation>
    <scope>NUCLEOTIDE SEQUENCE [LARGE SCALE GENOMIC DNA]</scope>
    <source>
        <strain evidence="1 2">DSM 17794</strain>
    </source>
</reference>
<dbReference type="OrthoDB" id="1364997at2"/>
<protein>
    <submittedName>
        <fullName evidence="1">Uncharacterized protein</fullName>
    </submittedName>
</protein>
<dbReference type="EMBL" id="FOVL01000003">
    <property type="protein sequence ID" value="SFN37879.1"/>
    <property type="molecule type" value="Genomic_DNA"/>
</dbReference>
<dbReference type="AlphaFoldDB" id="A0A1I4YK02"/>
<name>A0A1I4YK02_9FLAO</name>
<evidence type="ECO:0000313" key="2">
    <source>
        <dbReference type="Proteomes" id="UP000199153"/>
    </source>
</evidence>
<evidence type="ECO:0000313" key="1">
    <source>
        <dbReference type="EMBL" id="SFN37879.1"/>
    </source>
</evidence>